<dbReference type="Proteomes" id="UP001431693">
    <property type="component" value="Unassembled WGS sequence"/>
</dbReference>
<feature type="transmembrane region" description="Helical" evidence="3">
    <location>
        <begin position="240"/>
        <end position="262"/>
    </location>
</feature>
<dbReference type="PANTHER" id="PTHR37423">
    <property type="entry name" value="SOLUBLE LYTIC MUREIN TRANSGLYCOSYLASE-RELATED"/>
    <property type="match status" value="1"/>
</dbReference>
<reference evidence="5" key="1">
    <citation type="submission" date="2023-05" db="EMBL/GenBank/DDBJ databases">
        <title>[olsenella] sp. nov., isolated from a pig farm feces dump.</title>
        <authorList>
            <person name="Chang Y.-H."/>
        </authorList>
    </citation>
    <scope>NUCLEOTIDE SEQUENCE</scope>
    <source>
        <strain evidence="5">YH-ols2217</strain>
    </source>
</reference>
<feature type="region of interest" description="Disordered" evidence="2">
    <location>
        <begin position="1"/>
        <end position="65"/>
    </location>
</feature>
<evidence type="ECO:0000256" key="1">
    <source>
        <dbReference type="ARBA" id="ARBA00007734"/>
    </source>
</evidence>
<organism evidence="5 6">
    <name type="scientific">Kribbibacterium absianum</name>
    <dbReference type="NCBI Taxonomy" id="3044210"/>
    <lineage>
        <taxon>Bacteria</taxon>
        <taxon>Bacillati</taxon>
        <taxon>Actinomycetota</taxon>
        <taxon>Coriobacteriia</taxon>
        <taxon>Coriobacteriales</taxon>
        <taxon>Kribbibacteriaceae</taxon>
        <taxon>Kribbibacterium</taxon>
    </lineage>
</organism>
<comment type="caution">
    <text evidence="5">The sequence shown here is derived from an EMBL/GenBank/DDBJ whole genome shotgun (WGS) entry which is preliminary data.</text>
</comment>
<evidence type="ECO:0000313" key="5">
    <source>
        <dbReference type="EMBL" id="MDJ1130206.1"/>
    </source>
</evidence>
<name>A0ABT6ZMC0_9ACTN</name>
<evidence type="ECO:0000256" key="3">
    <source>
        <dbReference type="SAM" id="Phobius"/>
    </source>
</evidence>
<protein>
    <submittedName>
        <fullName evidence="5">Transglycosylase SLT domain-containing protein</fullName>
    </submittedName>
</protein>
<evidence type="ECO:0000313" key="6">
    <source>
        <dbReference type="Proteomes" id="UP001431693"/>
    </source>
</evidence>
<dbReference type="EMBL" id="JASJEX010000004">
    <property type="protein sequence ID" value="MDJ1130206.1"/>
    <property type="molecule type" value="Genomic_DNA"/>
</dbReference>
<feature type="domain" description="Transglycosylase SLT" evidence="4">
    <location>
        <begin position="282"/>
        <end position="395"/>
    </location>
</feature>
<dbReference type="PROSITE" id="PS00922">
    <property type="entry name" value="TRANSGLYCOSYLASE"/>
    <property type="match status" value="1"/>
</dbReference>
<dbReference type="InterPro" id="IPR008258">
    <property type="entry name" value="Transglycosylase_SLT_dom_1"/>
</dbReference>
<keyword evidence="3" id="KW-0812">Transmembrane</keyword>
<dbReference type="InterPro" id="IPR000189">
    <property type="entry name" value="Transglyc_AS"/>
</dbReference>
<evidence type="ECO:0000259" key="4">
    <source>
        <dbReference type="Pfam" id="PF01464"/>
    </source>
</evidence>
<gene>
    <name evidence="5" type="ORF">QJ043_08975</name>
</gene>
<keyword evidence="3" id="KW-1133">Transmembrane helix</keyword>
<evidence type="ECO:0000256" key="2">
    <source>
        <dbReference type="SAM" id="MobiDB-lite"/>
    </source>
</evidence>
<dbReference type="CDD" id="cd16896">
    <property type="entry name" value="LT_Slt70-like"/>
    <property type="match status" value="1"/>
</dbReference>
<dbReference type="SUPFAM" id="SSF53955">
    <property type="entry name" value="Lysozyme-like"/>
    <property type="match status" value="1"/>
</dbReference>
<proteinExistence type="inferred from homology"/>
<sequence length="432" mass="45126">MADVQNPYVPEPNSPYASSGPYVGDVDDNDELDAAAPRRAHRSLDSLPQVPLADEPPSATPAEAWSAVDPDATVMAPASDTGATAVPADGATTVAARPGATTVTPGAATMVNSDAATRVTPGGATMVNPGAATVARPQPATVAQAPNPYASPVGAVPPSASRTQAHPAAAVGPSAVAVDAHRAEMARRLMDADRGLYDDYDEGFGGAAKGGVMVERFLRSQHEKLRGTGRRQINPKRLRFWRWFRTLPILLMVLALALSWFFSEYPVASIGRVFFPVSDASAIEQAASDYGVDPDLVAAVIKSESNWDAGALSAVGATGLMQVMPSTARDLAARGIVDASVYDPSNLTDPATNLEYGTAYLAQLLESTGSTEEAIAAYNAGPAATTSWKSGASDGDEFSDLIQYPETASYLKNVMSAYEQYQRLYPNGLSAS</sequence>
<dbReference type="PANTHER" id="PTHR37423:SF2">
    <property type="entry name" value="MEMBRANE-BOUND LYTIC MUREIN TRANSGLYCOSYLASE C"/>
    <property type="match status" value="1"/>
</dbReference>
<dbReference type="Pfam" id="PF01464">
    <property type="entry name" value="SLT"/>
    <property type="match status" value="1"/>
</dbReference>
<accession>A0ABT6ZMC0</accession>
<keyword evidence="3" id="KW-0472">Membrane</keyword>
<comment type="similarity">
    <text evidence="1">Belongs to the transglycosylase Slt family.</text>
</comment>
<dbReference type="Gene3D" id="1.10.530.10">
    <property type="match status" value="1"/>
</dbReference>
<dbReference type="InterPro" id="IPR023346">
    <property type="entry name" value="Lysozyme-like_dom_sf"/>
</dbReference>
<keyword evidence="6" id="KW-1185">Reference proteome</keyword>
<dbReference type="RefSeq" id="WP_283713368.1">
    <property type="nucleotide sequence ID" value="NZ_JASJEW010000003.1"/>
</dbReference>